<feature type="domain" description="Tyr recombinase" evidence="5">
    <location>
        <begin position="176"/>
        <end position="399"/>
    </location>
</feature>
<dbReference type="InterPro" id="IPR004191">
    <property type="entry name" value="Integrase_Tn916-type_DNA-bd_N"/>
</dbReference>
<dbReference type="SUPFAM" id="SSF56349">
    <property type="entry name" value="DNA breaking-rejoining enzymes"/>
    <property type="match status" value="1"/>
</dbReference>
<dbReference type="CDD" id="cd01189">
    <property type="entry name" value="INT_ICEBs1_C_like"/>
    <property type="match status" value="1"/>
</dbReference>
<name>A0ABV1FDA7_9FIRM</name>
<dbReference type="InterPro" id="IPR013762">
    <property type="entry name" value="Integrase-like_cat_sf"/>
</dbReference>
<dbReference type="PROSITE" id="PS51900">
    <property type="entry name" value="CB"/>
    <property type="match status" value="1"/>
</dbReference>
<evidence type="ECO:0000313" key="7">
    <source>
        <dbReference type="EMBL" id="MEQ2471266.1"/>
    </source>
</evidence>
<keyword evidence="2 4" id="KW-0238">DNA-binding</keyword>
<dbReference type="InterPro" id="IPR011010">
    <property type="entry name" value="DNA_brk_join_enz"/>
</dbReference>
<dbReference type="RefSeq" id="WP_349163520.1">
    <property type="nucleotide sequence ID" value="NZ_JBBMFE010000001.1"/>
</dbReference>
<organism evidence="7 8">
    <name type="scientific">Laedolimicola intestinihominis</name>
    <dbReference type="NCBI Taxonomy" id="3133166"/>
    <lineage>
        <taxon>Bacteria</taxon>
        <taxon>Bacillati</taxon>
        <taxon>Bacillota</taxon>
        <taxon>Clostridia</taxon>
        <taxon>Lachnospirales</taxon>
        <taxon>Lachnospiraceae</taxon>
        <taxon>Laedolimicola</taxon>
    </lineage>
</organism>
<dbReference type="Proteomes" id="UP001438008">
    <property type="component" value="Unassembled WGS sequence"/>
</dbReference>
<evidence type="ECO:0000256" key="1">
    <source>
        <dbReference type="ARBA" id="ARBA00008857"/>
    </source>
</evidence>
<dbReference type="InterPro" id="IPR002104">
    <property type="entry name" value="Integrase_catalytic"/>
</dbReference>
<evidence type="ECO:0000313" key="8">
    <source>
        <dbReference type="Proteomes" id="UP001438008"/>
    </source>
</evidence>
<keyword evidence="8" id="KW-1185">Reference proteome</keyword>
<evidence type="ECO:0000259" key="6">
    <source>
        <dbReference type="PROSITE" id="PS51900"/>
    </source>
</evidence>
<dbReference type="SUPFAM" id="SSF54171">
    <property type="entry name" value="DNA-binding domain"/>
    <property type="match status" value="1"/>
</dbReference>
<sequence>MAEKRKDNRGRNLFKGEGQRGDGRYYYQYKNGLNKPKVIYSWTLEELRKREKEIQKDLADSIDETAAKMSLNQLFELYLSLKDKENFLNSTRNDYLGLWNNHIRNTELGNAQIKNIKTSHIKRFYKELKDKGLSNSTIKKFNTMLGPSFELALDDDMIRKNPVKKECMKKYKGDKNQREALTQDEQKRLLNFVENNNIYKIYAPMLRYMLGTGCRIGEVIGITWDDIDMKSRSININHQLKYKKKEDGKTAFMIAAPKTDAGKRIIPMTTEVYNALIMQKRYRLFLGTSRDFEVDGYKNFVFVTKNGRPIAPNGFNNAMKNIINAYNKQEEKKAKEEKRKPVMLPHVSAHIFRHTACTRMAEAGMEIKALQYIMGHSNAAVTLDVYTHVHEQKIVEEMAKMEKAM</sequence>
<dbReference type="InterPro" id="IPR050090">
    <property type="entry name" value="Tyrosine_recombinase_XerCD"/>
</dbReference>
<feature type="domain" description="Core-binding (CB)" evidence="6">
    <location>
        <begin position="69"/>
        <end position="153"/>
    </location>
</feature>
<dbReference type="Pfam" id="PF02920">
    <property type="entry name" value="Integrase_DNA"/>
    <property type="match status" value="1"/>
</dbReference>
<keyword evidence="3" id="KW-0233">DNA recombination</keyword>
<dbReference type="InterPro" id="IPR016177">
    <property type="entry name" value="DNA-bd_dom_sf"/>
</dbReference>
<evidence type="ECO:0000259" key="5">
    <source>
        <dbReference type="PROSITE" id="PS51898"/>
    </source>
</evidence>
<dbReference type="InterPro" id="IPR010998">
    <property type="entry name" value="Integrase_recombinase_N"/>
</dbReference>
<dbReference type="PROSITE" id="PS51898">
    <property type="entry name" value="TYR_RECOMBINASE"/>
    <property type="match status" value="1"/>
</dbReference>
<dbReference type="PANTHER" id="PTHR30349:SF41">
    <property type="entry name" value="INTEGRASE_RECOMBINASE PROTEIN MJ0367-RELATED"/>
    <property type="match status" value="1"/>
</dbReference>
<comment type="caution">
    <text evidence="7">The sequence shown here is derived from an EMBL/GenBank/DDBJ whole genome shotgun (WGS) entry which is preliminary data.</text>
</comment>
<accession>A0ABV1FDA7</accession>
<dbReference type="Gene3D" id="1.10.443.10">
    <property type="entry name" value="Intergrase catalytic core"/>
    <property type="match status" value="1"/>
</dbReference>
<dbReference type="InterPro" id="IPR044068">
    <property type="entry name" value="CB"/>
</dbReference>
<reference evidence="7 8" key="1">
    <citation type="submission" date="2024-03" db="EMBL/GenBank/DDBJ databases">
        <title>Human intestinal bacterial collection.</title>
        <authorList>
            <person name="Pauvert C."/>
            <person name="Hitch T.C.A."/>
            <person name="Clavel T."/>
        </authorList>
    </citation>
    <scope>NUCLEOTIDE SEQUENCE [LARGE SCALE GENOMIC DNA]</scope>
    <source>
        <strain evidence="7 8">CLA-AA-H132</strain>
    </source>
</reference>
<evidence type="ECO:0000256" key="2">
    <source>
        <dbReference type="ARBA" id="ARBA00023125"/>
    </source>
</evidence>
<evidence type="ECO:0000256" key="3">
    <source>
        <dbReference type="ARBA" id="ARBA00023172"/>
    </source>
</evidence>
<protein>
    <submittedName>
        <fullName evidence="7">Site-specific integrase</fullName>
    </submittedName>
</protein>
<dbReference type="PANTHER" id="PTHR30349">
    <property type="entry name" value="PHAGE INTEGRASE-RELATED"/>
    <property type="match status" value="1"/>
</dbReference>
<evidence type="ECO:0000256" key="4">
    <source>
        <dbReference type="PROSITE-ProRule" id="PRU01248"/>
    </source>
</evidence>
<proteinExistence type="inferred from homology"/>
<dbReference type="Pfam" id="PF00589">
    <property type="entry name" value="Phage_integrase"/>
    <property type="match status" value="1"/>
</dbReference>
<dbReference type="Gene3D" id="3.30.160.60">
    <property type="entry name" value="Classic Zinc Finger"/>
    <property type="match status" value="1"/>
</dbReference>
<dbReference type="EMBL" id="JBBMFE010000001">
    <property type="protein sequence ID" value="MEQ2471266.1"/>
    <property type="molecule type" value="Genomic_DNA"/>
</dbReference>
<dbReference type="Gene3D" id="1.10.150.130">
    <property type="match status" value="1"/>
</dbReference>
<gene>
    <name evidence="7" type="ORF">WMO29_01950</name>
</gene>
<comment type="similarity">
    <text evidence="1">Belongs to the 'phage' integrase family.</text>
</comment>